<evidence type="ECO:0000313" key="2">
    <source>
        <dbReference type="Proteomes" id="UP000789366"/>
    </source>
</evidence>
<feature type="non-terminal residue" evidence="1">
    <location>
        <position position="85"/>
    </location>
</feature>
<gene>
    <name evidence="1" type="ORF">SPELUC_LOCUS2800</name>
</gene>
<evidence type="ECO:0000313" key="1">
    <source>
        <dbReference type="EMBL" id="CAG8496401.1"/>
    </source>
</evidence>
<reference evidence="1" key="1">
    <citation type="submission" date="2021-06" db="EMBL/GenBank/DDBJ databases">
        <authorList>
            <person name="Kallberg Y."/>
            <person name="Tangrot J."/>
            <person name="Rosling A."/>
        </authorList>
    </citation>
    <scope>NUCLEOTIDE SEQUENCE</scope>
    <source>
        <strain evidence="1">28 12/20/2015</strain>
    </source>
</reference>
<dbReference type="EMBL" id="CAJVPW010001974">
    <property type="protein sequence ID" value="CAG8496401.1"/>
    <property type="molecule type" value="Genomic_DNA"/>
</dbReference>
<keyword evidence="2" id="KW-1185">Reference proteome</keyword>
<proteinExistence type="predicted"/>
<organism evidence="1 2">
    <name type="scientific">Cetraspora pellucida</name>
    <dbReference type="NCBI Taxonomy" id="1433469"/>
    <lineage>
        <taxon>Eukaryota</taxon>
        <taxon>Fungi</taxon>
        <taxon>Fungi incertae sedis</taxon>
        <taxon>Mucoromycota</taxon>
        <taxon>Glomeromycotina</taxon>
        <taxon>Glomeromycetes</taxon>
        <taxon>Diversisporales</taxon>
        <taxon>Gigasporaceae</taxon>
        <taxon>Cetraspora</taxon>
    </lineage>
</organism>
<comment type="caution">
    <text evidence="1">The sequence shown here is derived from an EMBL/GenBank/DDBJ whole genome shotgun (WGS) entry which is preliminary data.</text>
</comment>
<dbReference type="Proteomes" id="UP000789366">
    <property type="component" value="Unassembled WGS sequence"/>
</dbReference>
<name>A0ACA9KXK1_9GLOM</name>
<accession>A0ACA9KXK1</accession>
<sequence length="85" mass="10202">MRLHQFRRSCELDVCEQIKSRKSLESRSPKDFRDSRDPRENHLRYRLGDLTKYTTLWSIDQATFQTVDPEKITFAKFCTESDLTK</sequence>
<protein>
    <submittedName>
        <fullName evidence="1">2485_t:CDS:1</fullName>
    </submittedName>
</protein>